<dbReference type="InterPro" id="IPR029025">
    <property type="entry name" value="T3SS_substrate_exporter_C"/>
</dbReference>
<reference evidence="1 2" key="1">
    <citation type="journal article" date="2015" name="Stand. Genomic Sci.">
        <title>Genome sequence of a native-feather degrading extremely thermophilic Eubacterium, Fervidobacterium islandicum AW-1.</title>
        <authorList>
            <person name="Lee Y.J."/>
            <person name="Jeong H."/>
            <person name="Park G.S."/>
            <person name="Kwak Y."/>
            <person name="Lee S.J."/>
            <person name="Lee S.J."/>
            <person name="Park M.K."/>
            <person name="Kim J.Y."/>
            <person name="Kang H.K."/>
            <person name="Shin J.H."/>
            <person name="Lee D.W."/>
        </authorList>
    </citation>
    <scope>NUCLEOTIDE SEQUENCE [LARGE SCALE GENOMIC DNA]</scope>
    <source>
        <strain evidence="1 2">AW-1</strain>
    </source>
</reference>
<evidence type="ECO:0000313" key="2">
    <source>
        <dbReference type="Proteomes" id="UP000093740"/>
    </source>
</evidence>
<accession>A0AAI8GDP4</accession>
<proteinExistence type="predicted"/>
<dbReference type="GO" id="GO:0009306">
    <property type="term" value="P:protein secretion"/>
    <property type="evidence" value="ECO:0007669"/>
    <property type="project" value="InterPro"/>
</dbReference>
<dbReference type="Pfam" id="PF01312">
    <property type="entry name" value="Bac_export_2"/>
    <property type="match status" value="1"/>
</dbReference>
<dbReference type="RefSeq" id="WP_052107129.1">
    <property type="nucleotide sequence ID" value="NZ_CP014334.2"/>
</dbReference>
<keyword evidence="2" id="KW-1185">Reference proteome</keyword>
<gene>
    <name evidence="1" type="ORF">NA23_10280</name>
</gene>
<dbReference type="InterPro" id="IPR006135">
    <property type="entry name" value="T3SS_substrate_exporter"/>
</dbReference>
<dbReference type="SUPFAM" id="SSF160544">
    <property type="entry name" value="EscU C-terminal domain-like"/>
    <property type="match status" value="1"/>
</dbReference>
<dbReference type="GO" id="GO:0005886">
    <property type="term" value="C:plasma membrane"/>
    <property type="evidence" value="ECO:0007669"/>
    <property type="project" value="TreeGrafter"/>
</dbReference>
<dbReference type="Gene3D" id="3.40.1690.10">
    <property type="entry name" value="secretion proteins EscU"/>
    <property type="match status" value="1"/>
</dbReference>
<dbReference type="KEGG" id="fia:NA23_10280"/>
<dbReference type="EMBL" id="CP014334">
    <property type="protein sequence ID" value="AMW33574.1"/>
    <property type="molecule type" value="Genomic_DNA"/>
</dbReference>
<organism evidence="1 2">
    <name type="scientific">Fervidobacterium islandicum</name>
    <dbReference type="NCBI Taxonomy" id="2423"/>
    <lineage>
        <taxon>Bacteria</taxon>
        <taxon>Thermotogati</taxon>
        <taxon>Thermotogota</taxon>
        <taxon>Thermotogae</taxon>
        <taxon>Thermotogales</taxon>
        <taxon>Fervidobacteriaceae</taxon>
        <taxon>Fervidobacterium</taxon>
    </lineage>
</organism>
<sequence>MERTYESDRYDTDCTTKLAVALRYKPGEDYVPFVVAKGKCHLAEMIVKRAQESNVPIVKSEELVRELFKLDVLEPIPSKLYVAVAEVLAFIQLGLNK</sequence>
<dbReference type="PANTHER" id="PTHR30531:SF12">
    <property type="entry name" value="FLAGELLAR BIOSYNTHETIC PROTEIN FLHB"/>
    <property type="match status" value="1"/>
</dbReference>
<dbReference type="Proteomes" id="UP000093740">
    <property type="component" value="Chromosome"/>
</dbReference>
<dbReference type="PANTHER" id="PTHR30531">
    <property type="entry name" value="FLAGELLAR BIOSYNTHETIC PROTEIN FLHB"/>
    <property type="match status" value="1"/>
</dbReference>
<dbReference type="PRINTS" id="PR00950">
    <property type="entry name" value="TYPE3IMSPROT"/>
</dbReference>
<protein>
    <submittedName>
        <fullName evidence="1">EscU/YscU/HrcU family type III secretion system export apparatus switch protein</fullName>
    </submittedName>
</protein>
<dbReference type="AlphaFoldDB" id="A0AAI8GDP4"/>
<evidence type="ECO:0000313" key="1">
    <source>
        <dbReference type="EMBL" id="AMW33574.1"/>
    </source>
</evidence>
<name>A0AAI8GDP4_FERIS</name>